<accession>A0A1V1NRP4</accession>
<proteinExistence type="predicted"/>
<evidence type="ECO:0000313" key="1">
    <source>
        <dbReference type="EMBL" id="ETR65176.1"/>
    </source>
</evidence>
<dbReference type="Gene3D" id="2.60.120.200">
    <property type="match status" value="1"/>
</dbReference>
<dbReference type="AlphaFoldDB" id="A0A1V1NRP4"/>
<organism evidence="1 2">
    <name type="scientific">Candidatus Magnetoglobus multicellularis str. Araruama</name>
    <dbReference type="NCBI Taxonomy" id="890399"/>
    <lineage>
        <taxon>Bacteria</taxon>
        <taxon>Pseudomonadati</taxon>
        <taxon>Thermodesulfobacteriota</taxon>
        <taxon>Desulfobacteria</taxon>
        <taxon>Desulfobacterales</taxon>
        <taxon>Desulfobacteraceae</taxon>
        <taxon>Candidatus Magnetoglobus</taxon>
    </lineage>
</organism>
<dbReference type="Proteomes" id="UP000189670">
    <property type="component" value="Unassembled WGS sequence"/>
</dbReference>
<dbReference type="EMBL" id="ATBP01003120">
    <property type="protein sequence ID" value="ETR65176.1"/>
    <property type="molecule type" value="Genomic_DNA"/>
</dbReference>
<evidence type="ECO:0008006" key="3">
    <source>
        <dbReference type="Google" id="ProtNLM"/>
    </source>
</evidence>
<dbReference type="InterPro" id="IPR013320">
    <property type="entry name" value="ConA-like_dom_sf"/>
</dbReference>
<feature type="non-terminal residue" evidence="1">
    <location>
        <position position="76"/>
    </location>
</feature>
<dbReference type="SUPFAM" id="SSF49899">
    <property type="entry name" value="Concanavalin A-like lectins/glucanases"/>
    <property type="match status" value="1"/>
</dbReference>
<sequence length="76" mass="8669">MTGKIFLNGQESLFFGAVGPGYYVHENSISNISISSPKAPYNGLIDDFRIYNRTLSDKEVEQLYEMKHFTVSSDYH</sequence>
<protein>
    <recommendedName>
        <fullName evidence="3">LamG-like jellyroll fold domain-containing protein</fullName>
    </recommendedName>
</protein>
<gene>
    <name evidence="1" type="ORF">OMM_14685</name>
</gene>
<dbReference type="Pfam" id="PF13385">
    <property type="entry name" value="Laminin_G_3"/>
    <property type="match status" value="1"/>
</dbReference>
<comment type="caution">
    <text evidence="1">The sequence shown here is derived from an EMBL/GenBank/DDBJ whole genome shotgun (WGS) entry which is preliminary data.</text>
</comment>
<reference evidence="2" key="1">
    <citation type="submission" date="2012-11" db="EMBL/GenBank/DDBJ databases">
        <authorList>
            <person name="Lucero-Rivera Y.E."/>
            <person name="Tovar-Ramirez D."/>
        </authorList>
    </citation>
    <scope>NUCLEOTIDE SEQUENCE [LARGE SCALE GENOMIC DNA]</scope>
    <source>
        <strain evidence="2">Araruama</strain>
    </source>
</reference>
<evidence type="ECO:0000313" key="2">
    <source>
        <dbReference type="Proteomes" id="UP000189670"/>
    </source>
</evidence>
<name>A0A1V1NRP4_9BACT</name>